<sequence>MKLDVILKKENNNIDIFRVVAACMVIWGHAYVISPEIGKSDFISYILPHDTSGSIAVKIFFFLSGLVVTNSILITNSPIKFIASRFFRIWPALFVTCVICAYIIGPAVSTLPLREYFNPQNRIYLYVLNNIFLVTQYNLPGVFLENPHSISVNGSLWTIPYEVYAYITLLCLFCLGFYKKPLLLVFFAAAITFESVAKSKIVFFSIPSNPEVPMLAACFAFGSVLATYKHVISITPKTFIALWVLYILLMDNPYSMYLSYAAIFIAILYLSKTRALLKIKPKADISYGVYLWGFPVQQIIAMHFLNKGVLFNQILSIFVCLVLGWVSWHLVEKRFINFGKVIGNRLSGQ</sequence>
<feature type="transmembrane region" description="Helical" evidence="1">
    <location>
        <begin position="310"/>
        <end position="331"/>
    </location>
</feature>
<feature type="transmembrane region" description="Helical" evidence="1">
    <location>
        <begin position="215"/>
        <end position="248"/>
    </location>
</feature>
<keyword evidence="1" id="KW-0472">Membrane</keyword>
<keyword evidence="1" id="KW-0812">Transmembrane</keyword>
<evidence type="ECO:0000256" key="1">
    <source>
        <dbReference type="SAM" id="Phobius"/>
    </source>
</evidence>
<feature type="transmembrane region" description="Helical" evidence="1">
    <location>
        <begin position="54"/>
        <end position="74"/>
    </location>
</feature>
<keyword evidence="3" id="KW-0808">Transferase</keyword>
<keyword evidence="1" id="KW-1133">Transmembrane helix</keyword>
<dbReference type="EMBL" id="JADWND010000010">
    <property type="protein sequence ID" value="MBJ8382959.1"/>
    <property type="molecule type" value="Genomic_DNA"/>
</dbReference>
<dbReference type="PANTHER" id="PTHR23028">
    <property type="entry name" value="ACETYLTRANSFERASE"/>
    <property type="match status" value="1"/>
</dbReference>
<feature type="transmembrane region" description="Helical" evidence="1">
    <location>
        <begin position="283"/>
        <end position="304"/>
    </location>
</feature>
<evidence type="ECO:0000259" key="2">
    <source>
        <dbReference type="Pfam" id="PF01757"/>
    </source>
</evidence>
<feature type="transmembrane region" description="Helical" evidence="1">
    <location>
        <begin position="86"/>
        <end position="104"/>
    </location>
</feature>
<reference evidence="3 4" key="1">
    <citation type="submission" date="2020-11" db="EMBL/GenBank/DDBJ databases">
        <title>Enhanced detection system for hospital associated transmission using whole genome sequencing surveillance.</title>
        <authorList>
            <person name="Harrison L.H."/>
            <person name="Van Tyne D."/>
            <person name="Marsh J.W."/>
            <person name="Griffith M.P."/>
            <person name="Snyder D.J."/>
            <person name="Cooper V.S."/>
            <person name="Mustapha M."/>
        </authorList>
    </citation>
    <scope>NUCLEOTIDE SEQUENCE [LARGE SCALE GENOMIC DNA]</scope>
    <source>
        <strain evidence="3 4">CB00117</strain>
    </source>
</reference>
<keyword evidence="4" id="KW-1185">Reference proteome</keyword>
<keyword evidence="3" id="KW-0012">Acyltransferase</keyword>
<protein>
    <submittedName>
        <fullName evidence="3">Acyltransferase</fullName>
    </submittedName>
</protein>
<accession>A0ABS0ZW35</accession>
<feature type="transmembrane region" description="Helical" evidence="1">
    <location>
        <begin position="184"/>
        <end position="203"/>
    </location>
</feature>
<proteinExistence type="predicted"/>
<feature type="transmembrane region" description="Helical" evidence="1">
    <location>
        <begin position="254"/>
        <end position="271"/>
    </location>
</feature>
<dbReference type="InterPro" id="IPR050879">
    <property type="entry name" value="Acyltransferase_3"/>
</dbReference>
<feature type="transmembrane region" description="Helical" evidence="1">
    <location>
        <begin position="16"/>
        <end position="34"/>
    </location>
</feature>
<dbReference type="GO" id="GO:0016746">
    <property type="term" value="F:acyltransferase activity"/>
    <property type="evidence" value="ECO:0007669"/>
    <property type="project" value="UniProtKB-KW"/>
</dbReference>
<evidence type="ECO:0000313" key="3">
    <source>
        <dbReference type="EMBL" id="MBJ8382959.1"/>
    </source>
</evidence>
<feature type="transmembrane region" description="Helical" evidence="1">
    <location>
        <begin position="124"/>
        <end position="144"/>
    </location>
</feature>
<feature type="domain" description="Acyltransferase 3" evidence="2">
    <location>
        <begin position="11"/>
        <end position="324"/>
    </location>
</feature>
<dbReference type="Proteomes" id="UP000746649">
    <property type="component" value="Unassembled WGS sequence"/>
</dbReference>
<dbReference type="RefSeq" id="WP_200035830.1">
    <property type="nucleotide sequence ID" value="NZ_JADWND010000010.1"/>
</dbReference>
<feature type="transmembrane region" description="Helical" evidence="1">
    <location>
        <begin position="156"/>
        <end position="178"/>
    </location>
</feature>
<organism evidence="3 4">
    <name type="scientific">Citrobacter sedlakii</name>
    <dbReference type="NCBI Taxonomy" id="67826"/>
    <lineage>
        <taxon>Bacteria</taxon>
        <taxon>Pseudomonadati</taxon>
        <taxon>Pseudomonadota</taxon>
        <taxon>Gammaproteobacteria</taxon>
        <taxon>Enterobacterales</taxon>
        <taxon>Enterobacteriaceae</taxon>
        <taxon>Citrobacter</taxon>
        <taxon>Citrobacter freundii complex</taxon>
    </lineage>
</organism>
<dbReference type="Pfam" id="PF01757">
    <property type="entry name" value="Acyl_transf_3"/>
    <property type="match status" value="1"/>
</dbReference>
<name>A0ABS0ZW35_9ENTR</name>
<evidence type="ECO:0000313" key="4">
    <source>
        <dbReference type="Proteomes" id="UP000746649"/>
    </source>
</evidence>
<dbReference type="InterPro" id="IPR002656">
    <property type="entry name" value="Acyl_transf_3_dom"/>
</dbReference>
<comment type="caution">
    <text evidence="3">The sequence shown here is derived from an EMBL/GenBank/DDBJ whole genome shotgun (WGS) entry which is preliminary data.</text>
</comment>
<gene>
    <name evidence="3" type="ORF">I6M88_18535</name>
</gene>